<proteinExistence type="predicted"/>
<gene>
    <name evidence="1" type="ORF">L484_011735</name>
</gene>
<dbReference type="EMBL" id="KE345247">
    <property type="protein sequence ID" value="EXB96694.1"/>
    <property type="molecule type" value="Genomic_DNA"/>
</dbReference>
<accession>W9SAY6</accession>
<dbReference type="Proteomes" id="UP000030645">
    <property type="component" value="Unassembled WGS sequence"/>
</dbReference>
<evidence type="ECO:0000313" key="1">
    <source>
        <dbReference type="EMBL" id="EXB96694.1"/>
    </source>
</evidence>
<evidence type="ECO:0000313" key="2">
    <source>
        <dbReference type="Proteomes" id="UP000030645"/>
    </source>
</evidence>
<organism evidence="1 2">
    <name type="scientific">Morus notabilis</name>
    <dbReference type="NCBI Taxonomy" id="981085"/>
    <lineage>
        <taxon>Eukaryota</taxon>
        <taxon>Viridiplantae</taxon>
        <taxon>Streptophyta</taxon>
        <taxon>Embryophyta</taxon>
        <taxon>Tracheophyta</taxon>
        <taxon>Spermatophyta</taxon>
        <taxon>Magnoliopsida</taxon>
        <taxon>eudicotyledons</taxon>
        <taxon>Gunneridae</taxon>
        <taxon>Pentapetalae</taxon>
        <taxon>rosids</taxon>
        <taxon>fabids</taxon>
        <taxon>Rosales</taxon>
        <taxon>Moraceae</taxon>
        <taxon>Moreae</taxon>
        <taxon>Morus</taxon>
    </lineage>
</organism>
<reference evidence="2" key="1">
    <citation type="submission" date="2013-01" db="EMBL/GenBank/DDBJ databases">
        <title>Draft Genome Sequence of a Mulberry Tree, Morus notabilis C.K. Schneid.</title>
        <authorList>
            <person name="He N."/>
            <person name="Zhao S."/>
        </authorList>
    </citation>
    <scope>NUCLEOTIDE SEQUENCE</scope>
</reference>
<protein>
    <submittedName>
        <fullName evidence="1">Uncharacterized protein</fullName>
    </submittedName>
</protein>
<keyword evidence="2" id="KW-1185">Reference proteome</keyword>
<dbReference type="AlphaFoldDB" id="W9SAY6"/>
<name>W9SAY6_9ROSA</name>
<sequence length="75" mass="8688">MRTRKREAESERVSRPADRRVAGLLASVPRPTHRRRLICVLSVFVRQWRELRVGSELEGKARERSFSAADLGADW</sequence>